<sequence length="188" mass="20936">MTMPARPSGKVLDLKEVRDDCARRRGQPRELHKISEDSTQRRAESSIAKNMYPKGEQMPPSRTSKAGQALDRIKLCPKAGINVLNRELDKVHEDCARGHADESSLVNFMTKTLRTLPGGGDQKVIPYLVKVPSTRQSGETLVALRRPEGGRHIPRSQTSQDPRRLCPKAGGVLDCEFDKTREHCAQSL</sequence>
<evidence type="ECO:0000313" key="4">
    <source>
        <dbReference type="Proteomes" id="UP000324748"/>
    </source>
</evidence>
<accession>A0A5B0PJV0</accession>
<reference evidence="4 5" key="1">
    <citation type="submission" date="2019-05" db="EMBL/GenBank/DDBJ databases">
        <title>Emergence of the Ug99 lineage of the wheat stem rust pathogen through somatic hybridization.</title>
        <authorList>
            <person name="Li F."/>
            <person name="Upadhyaya N.M."/>
            <person name="Sperschneider J."/>
            <person name="Matny O."/>
            <person name="Nguyen-Phuc H."/>
            <person name="Mago R."/>
            <person name="Raley C."/>
            <person name="Miller M.E."/>
            <person name="Silverstein K.A.T."/>
            <person name="Henningsen E."/>
            <person name="Hirsch C.D."/>
            <person name="Visser B."/>
            <person name="Pretorius Z.A."/>
            <person name="Steffenson B.J."/>
            <person name="Schwessinger B."/>
            <person name="Dodds P.N."/>
            <person name="Figueroa M."/>
        </authorList>
    </citation>
    <scope>NUCLEOTIDE SEQUENCE [LARGE SCALE GENOMIC DNA]</scope>
    <source>
        <strain evidence="3">21-0</strain>
        <strain evidence="2 5">Ug99</strain>
    </source>
</reference>
<dbReference type="EMBL" id="VSWC01000053">
    <property type="protein sequence ID" value="KAA1101082.1"/>
    <property type="molecule type" value="Genomic_DNA"/>
</dbReference>
<feature type="compositionally biased region" description="Basic and acidic residues" evidence="1">
    <location>
        <begin position="19"/>
        <end position="44"/>
    </location>
</feature>
<evidence type="ECO:0000313" key="5">
    <source>
        <dbReference type="Proteomes" id="UP000325313"/>
    </source>
</evidence>
<dbReference type="Proteomes" id="UP000324748">
    <property type="component" value="Unassembled WGS sequence"/>
</dbReference>
<organism evidence="3 4">
    <name type="scientific">Puccinia graminis f. sp. tritici</name>
    <dbReference type="NCBI Taxonomy" id="56615"/>
    <lineage>
        <taxon>Eukaryota</taxon>
        <taxon>Fungi</taxon>
        <taxon>Dikarya</taxon>
        <taxon>Basidiomycota</taxon>
        <taxon>Pucciniomycotina</taxon>
        <taxon>Pucciniomycetes</taxon>
        <taxon>Pucciniales</taxon>
        <taxon>Pucciniaceae</taxon>
        <taxon>Puccinia</taxon>
    </lineage>
</organism>
<gene>
    <name evidence="3" type="ORF">PGT21_006347</name>
    <name evidence="2" type="ORF">PGTUg99_023731</name>
</gene>
<proteinExistence type="predicted"/>
<dbReference type="EMBL" id="VDEP01000405">
    <property type="protein sequence ID" value="KAA1088724.1"/>
    <property type="molecule type" value="Genomic_DNA"/>
</dbReference>
<comment type="caution">
    <text evidence="3">The sequence shown here is derived from an EMBL/GenBank/DDBJ whole genome shotgun (WGS) entry which is preliminary data.</text>
</comment>
<evidence type="ECO:0000256" key="1">
    <source>
        <dbReference type="SAM" id="MobiDB-lite"/>
    </source>
</evidence>
<evidence type="ECO:0000313" key="2">
    <source>
        <dbReference type="EMBL" id="KAA1088724.1"/>
    </source>
</evidence>
<evidence type="ECO:0000313" key="3">
    <source>
        <dbReference type="EMBL" id="KAA1101082.1"/>
    </source>
</evidence>
<keyword evidence="4" id="KW-1185">Reference proteome</keyword>
<dbReference type="Proteomes" id="UP000325313">
    <property type="component" value="Unassembled WGS sequence"/>
</dbReference>
<dbReference type="AlphaFoldDB" id="A0A5B0PJV0"/>
<name>A0A5B0PJV0_PUCGR</name>
<protein>
    <submittedName>
        <fullName evidence="3">Uncharacterized protein</fullName>
    </submittedName>
</protein>
<feature type="region of interest" description="Disordered" evidence="1">
    <location>
        <begin position="19"/>
        <end position="67"/>
    </location>
</feature>